<feature type="transmembrane region" description="Helical" evidence="1">
    <location>
        <begin position="52"/>
        <end position="74"/>
    </location>
</feature>
<dbReference type="EMBL" id="JARTMM020000001">
    <property type="protein sequence ID" value="MEC5497259.1"/>
    <property type="molecule type" value="Genomic_DNA"/>
</dbReference>
<organism evidence="2">
    <name type="scientific">Acinetobacter baumannii</name>
    <dbReference type="NCBI Taxonomy" id="470"/>
    <lineage>
        <taxon>Bacteria</taxon>
        <taxon>Pseudomonadati</taxon>
        <taxon>Pseudomonadota</taxon>
        <taxon>Gammaproteobacteria</taxon>
        <taxon>Moraxellales</taxon>
        <taxon>Moraxellaceae</taxon>
        <taxon>Acinetobacter</taxon>
        <taxon>Acinetobacter calcoaceticus/baumannii complex</taxon>
    </lineage>
</organism>
<reference evidence="3 4" key="1">
    <citation type="journal article" date="2023" name="Nat. Commun.">
        <title>Genomic dissection of endemic carbapenem resistance reveals metallo-beta-lactamase dissemination through clonal, plasmid and integron transfer.</title>
        <authorList>
            <person name="Macesic N."/>
            <person name="Hawkey J."/>
            <person name="Vezina B."/>
            <person name="Wisniewski J.A."/>
            <person name="Cottingham H."/>
            <person name="Blakeway L.V."/>
            <person name="Harshegyi T."/>
            <person name="Pragastis K."/>
            <person name="Badoordeen G.Z."/>
            <person name="Dennison A."/>
            <person name="Spelman D.W."/>
            <person name="Jenney A.W.J."/>
            <person name="Peleg A.Y."/>
        </authorList>
    </citation>
    <scope>NUCLEOTIDE SEQUENCE [LARGE SCALE GENOMIC DNA]</scope>
    <source>
        <strain evidence="3 4">CPO519</strain>
    </source>
</reference>
<name>A0AA90KHP1_ACIBA</name>
<keyword evidence="1" id="KW-1133">Transmembrane helix</keyword>
<evidence type="ECO:0000313" key="4">
    <source>
        <dbReference type="Proteomes" id="UP001174156"/>
    </source>
</evidence>
<feature type="transmembrane region" description="Helical" evidence="1">
    <location>
        <begin position="20"/>
        <end position="40"/>
    </location>
</feature>
<evidence type="ECO:0000256" key="1">
    <source>
        <dbReference type="SAM" id="Phobius"/>
    </source>
</evidence>
<keyword evidence="1" id="KW-0812">Transmembrane</keyword>
<keyword evidence="1" id="KW-0472">Membrane</keyword>
<reference evidence="3" key="3">
    <citation type="submission" date="2024-01" db="EMBL/GenBank/DDBJ databases">
        <authorList>
            <person name="Macesic N."/>
        </authorList>
    </citation>
    <scope>NUCLEOTIDE SEQUENCE</scope>
    <source>
        <strain evidence="3">CPO519</strain>
    </source>
</reference>
<dbReference type="AlphaFoldDB" id="A0AA90KHP1"/>
<dbReference type="EMBL" id="JARTMM010000003">
    <property type="protein sequence ID" value="MDK4880435.1"/>
    <property type="molecule type" value="Genomic_DNA"/>
</dbReference>
<evidence type="ECO:0000313" key="3">
    <source>
        <dbReference type="EMBL" id="MEC5497259.1"/>
    </source>
</evidence>
<evidence type="ECO:0000313" key="2">
    <source>
        <dbReference type="EMBL" id="MDK4880435.1"/>
    </source>
</evidence>
<sequence length="87" mass="9662">MSTPQYQTMKESEVCNAIGWVLIALGFIAGFLFILAFGRIEVASYYGKETVWSGVMIATGIGIIFNGFLAGYLFQKVASILRYHENK</sequence>
<gene>
    <name evidence="3" type="ORF">P9867_012470</name>
    <name evidence="2" type="ORF">P9867_01530</name>
</gene>
<accession>A0AA90KHP1</accession>
<protein>
    <submittedName>
        <fullName evidence="2">Uncharacterized protein</fullName>
    </submittedName>
</protein>
<dbReference type="Proteomes" id="UP001174156">
    <property type="component" value="Unassembled WGS sequence"/>
</dbReference>
<comment type="caution">
    <text evidence="2">The sequence shown here is derived from an EMBL/GenBank/DDBJ whole genome shotgun (WGS) entry which is preliminary data.</text>
</comment>
<reference evidence="2" key="2">
    <citation type="submission" date="2023-01" db="EMBL/GenBank/DDBJ databases">
        <title>Genomic dissection of endemic carbapenem resistance: metallo-beta-lactamase gene dissemination through clonal, plasmid and integron transfer pathways.</title>
        <authorList>
            <person name="Macesic N."/>
        </authorList>
    </citation>
    <scope>NUCLEOTIDE SEQUENCE</scope>
    <source>
        <strain evidence="2">CPO519</strain>
    </source>
</reference>
<proteinExistence type="predicted"/>